<evidence type="ECO:0000313" key="1">
    <source>
        <dbReference type="EMBL" id="KAK3075892.1"/>
    </source>
</evidence>
<dbReference type="Proteomes" id="UP001186974">
    <property type="component" value="Unassembled WGS sequence"/>
</dbReference>
<protein>
    <submittedName>
        <fullName evidence="1">Uncharacterized protein</fullName>
    </submittedName>
</protein>
<comment type="caution">
    <text evidence="1">The sequence shown here is derived from an EMBL/GenBank/DDBJ whole genome shotgun (WGS) entry which is preliminary data.</text>
</comment>
<gene>
    <name evidence="1" type="ORF">LTS18_013961</name>
</gene>
<sequence>NSIDFLLRLGQFPTFDPVDGEPGEIEDYEAKPSFDLHVYYGDDNYRPFASLYITDEEWEAMKRLGEVLDCRIIECWKDEQGRWRPKLESDGSPRFRDDKKDANHISTVKKVLESIDDGVSEQDLLDHTRSIHRAWKMREDAQKPAAPPVPQLQKERTNPGALPVVK</sequence>
<organism evidence="1 2">
    <name type="scientific">Coniosporium uncinatum</name>
    <dbReference type="NCBI Taxonomy" id="93489"/>
    <lineage>
        <taxon>Eukaryota</taxon>
        <taxon>Fungi</taxon>
        <taxon>Dikarya</taxon>
        <taxon>Ascomycota</taxon>
        <taxon>Pezizomycotina</taxon>
        <taxon>Dothideomycetes</taxon>
        <taxon>Dothideomycetes incertae sedis</taxon>
        <taxon>Coniosporium</taxon>
    </lineage>
</organism>
<keyword evidence="2" id="KW-1185">Reference proteome</keyword>
<evidence type="ECO:0000313" key="2">
    <source>
        <dbReference type="Proteomes" id="UP001186974"/>
    </source>
</evidence>
<proteinExistence type="predicted"/>
<feature type="non-terminal residue" evidence="1">
    <location>
        <position position="1"/>
    </location>
</feature>
<name>A0ACC3DHI0_9PEZI</name>
<accession>A0ACC3DHI0</accession>
<dbReference type="EMBL" id="JAWDJW010004391">
    <property type="protein sequence ID" value="KAK3075892.1"/>
    <property type="molecule type" value="Genomic_DNA"/>
</dbReference>
<reference evidence="1" key="1">
    <citation type="submission" date="2024-09" db="EMBL/GenBank/DDBJ databases">
        <title>Black Yeasts Isolated from many extreme environments.</title>
        <authorList>
            <person name="Coleine C."/>
            <person name="Stajich J.E."/>
            <person name="Selbmann L."/>
        </authorList>
    </citation>
    <scope>NUCLEOTIDE SEQUENCE</scope>
    <source>
        <strain evidence="1">CCFEE 5737</strain>
    </source>
</reference>